<evidence type="ECO:0008006" key="2">
    <source>
        <dbReference type="Google" id="ProtNLM"/>
    </source>
</evidence>
<dbReference type="AlphaFoldDB" id="A0A3B1BUS8"/>
<gene>
    <name evidence="1" type="ORF">MNBD_IGNAVI01-377</name>
</gene>
<protein>
    <recommendedName>
        <fullName evidence="2">Transposase</fullName>
    </recommendedName>
</protein>
<accession>A0A3B1BUS8</accession>
<dbReference type="EMBL" id="UOGD01000097">
    <property type="protein sequence ID" value="VAX18291.1"/>
    <property type="molecule type" value="Genomic_DNA"/>
</dbReference>
<reference evidence="1" key="1">
    <citation type="submission" date="2018-06" db="EMBL/GenBank/DDBJ databases">
        <authorList>
            <person name="Zhirakovskaya E."/>
        </authorList>
    </citation>
    <scope>NUCLEOTIDE SEQUENCE</scope>
</reference>
<sequence length="115" mass="13469">MSEIESYKELVEIMLPEGILESFEIKGLTKTPHSYKIILEEKNKSPKSPSEYRTRKVISKGFKDIAINDFPLRGRKVILLIRRRVWKLEGVKKLFKNELSLTMHGTKLEKEFATF</sequence>
<evidence type="ECO:0000313" key="1">
    <source>
        <dbReference type="EMBL" id="VAX18291.1"/>
    </source>
</evidence>
<proteinExistence type="predicted"/>
<organism evidence="1">
    <name type="scientific">hydrothermal vent metagenome</name>
    <dbReference type="NCBI Taxonomy" id="652676"/>
    <lineage>
        <taxon>unclassified sequences</taxon>
        <taxon>metagenomes</taxon>
        <taxon>ecological metagenomes</taxon>
    </lineage>
</organism>
<name>A0A3B1BUS8_9ZZZZ</name>